<dbReference type="SUPFAM" id="SSF56399">
    <property type="entry name" value="ADP-ribosylation"/>
    <property type="match status" value="1"/>
</dbReference>
<dbReference type="Pfam" id="PF22596">
    <property type="entry name" value="Scabin-like"/>
    <property type="match status" value="1"/>
</dbReference>
<protein>
    <recommendedName>
        <fullName evidence="1">Pierisin-like domain-containing protein</fullName>
    </recommendedName>
</protein>
<keyword evidence="3" id="KW-1185">Reference proteome</keyword>
<sequence>MIIWRKAPDYLNPENALFRREGTPPEQVFAEGFRPGGDEFGLDHHVMLGQVGRSAFVSFSLGVENPLLQRPDERAATVVRDSRSWVKVEYLYQVFHPNGLHVDATWHERGLPPLPAEQRGQLLIPGGVPGALVKEAIPLLLAYRLDEYGYLYLHSKTFKDTIPNEAFAPDEVEWVGSTGAQK</sequence>
<evidence type="ECO:0000259" key="1">
    <source>
        <dbReference type="Pfam" id="PF22596"/>
    </source>
</evidence>
<dbReference type="RefSeq" id="WP_096497134.1">
    <property type="nucleotide sequence ID" value="NZ_CP023445.1"/>
</dbReference>
<evidence type="ECO:0000313" key="2">
    <source>
        <dbReference type="EMBL" id="ATE57451.1"/>
    </source>
</evidence>
<dbReference type="Proteomes" id="UP000218505">
    <property type="component" value="Chromosome"/>
</dbReference>
<proteinExistence type="predicted"/>
<evidence type="ECO:0000313" key="3">
    <source>
        <dbReference type="Proteomes" id="UP000218505"/>
    </source>
</evidence>
<dbReference type="AlphaFoldDB" id="A0A290ZEK5"/>
<dbReference type="EMBL" id="CP023445">
    <property type="protein sequence ID" value="ATE57451.1"/>
    <property type="molecule type" value="Genomic_DNA"/>
</dbReference>
<accession>A0A290ZEK5</accession>
<dbReference type="Gene3D" id="3.90.210.10">
    <property type="entry name" value="Heat-Labile Enterotoxin, subunit A"/>
    <property type="match status" value="1"/>
</dbReference>
<gene>
    <name evidence="2" type="ORF">CNX65_32500</name>
</gene>
<name>A0A290ZEK5_9PSEU</name>
<dbReference type="KEGG" id="apre:CNX65_32500"/>
<feature type="domain" description="Pierisin-like" evidence="1">
    <location>
        <begin position="17"/>
        <end position="138"/>
    </location>
</feature>
<reference evidence="2" key="1">
    <citation type="submission" date="2017-09" db="EMBL/GenBank/DDBJ databases">
        <title>Complete Genome Sequence of ansamitocin-producing Bacterium Actinosynnema pretiosum X47.</title>
        <authorList>
            <person name="Cao G."/>
            <person name="Zong G."/>
            <person name="Zhong C."/>
            <person name="Fu J."/>
        </authorList>
    </citation>
    <scope>NUCLEOTIDE SEQUENCE [LARGE SCALE GENOMIC DNA]</scope>
    <source>
        <strain evidence="2">X47</strain>
    </source>
</reference>
<dbReference type="InterPro" id="IPR054695">
    <property type="entry name" value="Pierisin-like_dom"/>
</dbReference>
<organism evidence="2 3">
    <name type="scientific">Actinosynnema pretiosum</name>
    <dbReference type="NCBI Taxonomy" id="42197"/>
    <lineage>
        <taxon>Bacteria</taxon>
        <taxon>Bacillati</taxon>
        <taxon>Actinomycetota</taxon>
        <taxon>Actinomycetes</taxon>
        <taxon>Pseudonocardiales</taxon>
        <taxon>Pseudonocardiaceae</taxon>
        <taxon>Actinosynnema</taxon>
    </lineage>
</organism>